<keyword evidence="2" id="KW-1185">Reference proteome</keyword>
<dbReference type="AlphaFoldDB" id="A0A926HZA4"/>
<dbReference type="RefSeq" id="WP_249311796.1">
    <property type="nucleotide sequence ID" value="NZ_JACRSU010000002.1"/>
</dbReference>
<gene>
    <name evidence="1" type="ORF">H8698_06565</name>
</gene>
<comment type="caution">
    <text evidence="1">The sequence shown here is derived from an EMBL/GenBank/DDBJ whole genome shotgun (WGS) entry which is preliminary data.</text>
</comment>
<name>A0A926HZA4_9FIRM</name>
<evidence type="ECO:0000313" key="1">
    <source>
        <dbReference type="EMBL" id="MBC8540636.1"/>
    </source>
</evidence>
<reference evidence="1" key="1">
    <citation type="submission" date="2020-08" db="EMBL/GenBank/DDBJ databases">
        <title>Genome public.</title>
        <authorList>
            <person name="Liu C."/>
            <person name="Sun Q."/>
        </authorList>
    </citation>
    <scope>NUCLEOTIDE SEQUENCE</scope>
    <source>
        <strain evidence="1">H8</strain>
    </source>
</reference>
<accession>A0A926HZA4</accession>
<protein>
    <submittedName>
        <fullName evidence="1">Uncharacterized protein</fullName>
    </submittedName>
</protein>
<organism evidence="1 2">
    <name type="scientific">Congzhengia minquanensis</name>
    <dbReference type="NCBI Taxonomy" id="2763657"/>
    <lineage>
        <taxon>Bacteria</taxon>
        <taxon>Bacillati</taxon>
        <taxon>Bacillota</taxon>
        <taxon>Clostridia</taxon>
        <taxon>Eubacteriales</taxon>
        <taxon>Oscillospiraceae</taxon>
        <taxon>Congzhengia</taxon>
    </lineage>
</organism>
<sequence>MYLGHDEYEAMGGTLDSSAFFIYSRRAEYMIRSQAGGQTGERIDNLSEIPEAVKDCIFDLVSFLSNYAGDKQVASESQSQGGTSESYSYVTKTDAEISERCGEIIGQYFYGGGLGHLLYRGACM</sequence>
<proteinExistence type="predicted"/>
<evidence type="ECO:0000313" key="2">
    <source>
        <dbReference type="Proteomes" id="UP000611762"/>
    </source>
</evidence>
<dbReference type="Proteomes" id="UP000611762">
    <property type="component" value="Unassembled WGS sequence"/>
</dbReference>
<dbReference type="EMBL" id="JACRSU010000002">
    <property type="protein sequence ID" value="MBC8540636.1"/>
    <property type="molecule type" value="Genomic_DNA"/>
</dbReference>